<proteinExistence type="predicted"/>
<dbReference type="STRING" id="670307.HYPDE_25823"/>
<sequence>MGRLNLLQTAVQSACNFQAVLKRKIAFGTASRRLFILLSVAVLYVEIVGALGFSHQGLLDPTFSISRILDLDCPTKVTQKGFRLLYFREL</sequence>
<gene>
    <name evidence="2" type="ORF">HYPDE_25823</name>
</gene>
<dbReference type="Proteomes" id="UP000005952">
    <property type="component" value="Chromosome"/>
</dbReference>
<keyword evidence="3" id="KW-1185">Reference proteome</keyword>
<accession>N0B3S1</accession>
<dbReference type="HOGENOM" id="CLU_2436817_0_0_5"/>
<evidence type="ECO:0000313" key="2">
    <source>
        <dbReference type="EMBL" id="AGK56847.1"/>
    </source>
</evidence>
<keyword evidence="1" id="KW-1133">Transmembrane helix</keyword>
<name>N0B3S1_9HYPH</name>
<dbReference type="AlphaFoldDB" id="N0B3S1"/>
<evidence type="ECO:0000256" key="1">
    <source>
        <dbReference type="SAM" id="Phobius"/>
    </source>
</evidence>
<feature type="transmembrane region" description="Helical" evidence="1">
    <location>
        <begin position="34"/>
        <end position="53"/>
    </location>
</feature>
<keyword evidence="1" id="KW-0472">Membrane</keyword>
<evidence type="ECO:0000313" key="3">
    <source>
        <dbReference type="Proteomes" id="UP000005952"/>
    </source>
</evidence>
<organism evidence="2 3">
    <name type="scientific">Hyphomicrobium denitrificans 1NES1</name>
    <dbReference type="NCBI Taxonomy" id="670307"/>
    <lineage>
        <taxon>Bacteria</taxon>
        <taxon>Pseudomonadati</taxon>
        <taxon>Pseudomonadota</taxon>
        <taxon>Alphaproteobacteria</taxon>
        <taxon>Hyphomicrobiales</taxon>
        <taxon>Hyphomicrobiaceae</taxon>
        <taxon>Hyphomicrobium</taxon>
    </lineage>
</organism>
<protein>
    <submittedName>
        <fullName evidence="2">Uncharacterized protein</fullName>
    </submittedName>
</protein>
<dbReference type="KEGG" id="hdt:HYPDE_25823"/>
<keyword evidence="1" id="KW-0812">Transmembrane</keyword>
<reference evidence="2 3" key="1">
    <citation type="journal article" date="2013" name="Genome Announc.">
        <title>Genome sequences for three denitrifying bacterial strains isolated from a uranium- and nitrate-contaminated subsurface environment.</title>
        <authorList>
            <person name="Venkatramanan R."/>
            <person name="Prakash O."/>
            <person name="Woyke T."/>
            <person name="Chain P."/>
            <person name="Goodwin L.A."/>
            <person name="Watson D."/>
            <person name="Brooks S."/>
            <person name="Kostka J.E."/>
            <person name="Green S.J."/>
        </authorList>
    </citation>
    <scope>NUCLEOTIDE SEQUENCE [LARGE SCALE GENOMIC DNA]</scope>
    <source>
        <strain evidence="2 3">1NES1</strain>
    </source>
</reference>
<dbReference type="EMBL" id="CP005587">
    <property type="protein sequence ID" value="AGK56847.1"/>
    <property type="molecule type" value="Genomic_DNA"/>
</dbReference>